<accession>A0A179HAZ6</accession>
<evidence type="ECO:0000313" key="2">
    <source>
        <dbReference type="EMBL" id="OAQ86770.1"/>
    </source>
</evidence>
<dbReference type="EMBL" id="LSBH01000001">
    <property type="protein sequence ID" value="OAQ86770.1"/>
    <property type="molecule type" value="Genomic_DNA"/>
</dbReference>
<gene>
    <name evidence="2" type="ORF">VFPBJ_00810</name>
</gene>
<feature type="region of interest" description="Disordered" evidence="1">
    <location>
        <begin position="110"/>
        <end position="217"/>
    </location>
</feature>
<feature type="compositionally biased region" description="Polar residues" evidence="1">
    <location>
        <begin position="202"/>
        <end position="217"/>
    </location>
</feature>
<dbReference type="Proteomes" id="UP000078240">
    <property type="component" value="Unassembled WGS sequence"/>
</dbReference>
<dbReference type="AlphaFoldDB" id="A0A179HAZ6"/>
<protein>
    <submittedName>
        <fullName evidence="2">Uncharacterized protein</fullName>
    </submittedName>
</protein>
<organism evidence="2 3">
    <name type="scientific">Purpureocillium lilacinum</name>
    <name type="common">Paecilomyces lilacinus</name>
    <dbReference type="NCBI Taxonomy" id="33203"/>
    <lineage>
        <taxon>Eukaryota</taxon>
        <taxon>Fungi</taxon>
        <taxon>Dikarya</taxon>
        <taxon>Ascomycota</taxon>
        <taxon>Pezizomycotina</taxon>
        <taxon>Sordariomycetes</taxon>
        <taxon>Hypocreomycetidae</taxon>
        <taxon>Hypocreales</taxon>
        <taxon>Ophiocordycipitaceae</taxon>
        <taxon>Purpureocillium</taxon>
    </lineage>
</organism>
<comment type="caution">
    <text evidence="2">The sequence shown here is derived from an EMBL/GenBank/DDBJ whole genome shotgun (WGS) entry which is preliminary data.</text>
</comment>
<evidence type="ECO:0000313" key="3">
    <source>
        <dbReference type="Proteomes" id="UP000078240"/>
    </source>
</evidence>
<feature type="compositionally biased region" description="Basic and acidic residues" evidence="1">
    <location>
        <begin position="170"/>
        <end position="183"/>
    </location>
</feature>
<reference evidence="2 3" key="1">
    <citation type="submission" date="2016-01" db="EMBL/GenBank/DDBJ databases">
        <title>Biosynthesis of antibiotic leucinostatins and their inhibition on Phytophthora in bio-control Purpureocillium lilacinum.</title>
        <authorList>
            <person name="Wang G."/>
            <person name="Liu Z."/>
            <person name="Lin R."/>
            <person name="Li E."/>
            <person name="Mao Z."/>
            <person name="Ling J."/>
            <person name="Yin W."/>
            <person name="Xie B."/>
        </authorList>
    </citation>
    <scope>NUCLEOTIDE SEQUENCE [LARGE SCALE GENOMIC DNA]</scope>
    <source>
        <strain evidence="2">PLBJ-1</strain>
    </source>
</reference>
<feature type="compositionally biased region" description="Low complexity" evidence="1">
    <location>
        <begin position="114"/>
        <end position="123"/>
    </location>
</feature>
<name>A0A179HAZ6_PURLI</name>
<proteinExistence type="predicted"/>
<evidence type="ECO:0000256" key="1">
    <source>
        <dbReference type="SAM" id="MobiDB-lite"/>
    </source>
</evidence>
<sequence>MGSSVPRGQWAFAESSCSCSAHQIACRRLFSRPGSSIIAQLSRTTTASPAPGAAIIAGAGTCLQHYVSANPLDPLCRISRATRDHAATPPPQVANDLLPLRNDRRRQLLRRRAPAYPALPRAPDQVRRWGGHSGREREEEEVEEEGSRGKQGRNCTVQSDGRRRHIYQRGADDERVPRAEAGRHAGRMARLSQERRRDGKAMTTTGGKKNIRSTTNV</sequence>